<dbReference type="Pfam" id="PF02562">
    <property type="entry name" value="PhoH"/>
    <property type="match status" value="1"/>
</dbReference>
<gene>
    <name evidence="8" type="ORF">AQPE_0530</name>
</gene>
<evidence type="ECO:0000256" key="2">
    <source>
        <dbReference type="ARBA" id="ARBA00010393"/>
    </source>
</evidence>
<accession>A0A5K7S4C0</accession>
<dbReference type="PANTHER" id="PTHR30473">
    <property type="entry name" value="PROTEIN PHOH"/>
    <property type="match status" value="1"/>
</dbReference>
<sequence>MFEKLIHLEGIDPLEFFGVNNAKMNLIKSFFPKLIIVYRGNDVIIKGDDEEILRFESKFHLIIDHYNQFNVLPDDVINQVFLNESEGISETLDEDKDVLLFGINGKAIRARTPNQRLLVEASKTSDLIFAMGPAGTGKTYTAIALAVKALKNREIKRIILSRPAVEAGERLGFLPGDLKEKIDPYLQPLYDALLDMIPAKKLDEFMKDGTIQIAPLAFMRGRTLSNAFVILDEAQNATVLQLKMFLTRMGLNTKFVVTGDETQIDLPFQSPSGLILAKKILKNIKYISFVQFDVKDIVRHRLVRDIVLAYEKHHAHELMRKEKGKENLNTDKTEEK</sequence>
<dbReference type="InterPro" id="IPR027417">
    <property type="entry name" value="P-loop_NTPase"/>
</dbReference>
<dbReference type="InterPro" id="IPR051451">
    <property type="entry name" value="PhoH2-like"/>
</dbReference>
<keyword evidence="3" id="KW-0963">Cytoplasm</keyword>
<dbReference type="SUPFAM" id="SSF52540">
    <property type="entry name" value="P-loop containing nucleoside triphosphate hydrolases"/>
    <property type="match status" value="1"/>
</dbReference>
<dbReference type="RefSeq" id="WP_318349471.1">
    <property type="nucleotide sequence ID" value="NZ_AP018694.1"/>
</dbReference>
<dbReference type="AlphaFoldDB" id="A0A5K7S4C0"/>
<keyword evidence="5" id="KW-0067">ATP-binding</keyword>
<dbReference type="Proteomes" id="UP001193389">
    <property type="component" value="Chromosome"/>
</dbReference>
<evidence type="ECO:0000313" key="8">
    <source>
        <dbReference type="EMBL" id="BBE16392.1"/>
    </source>
</evidence>
<evidence type="ECO:0000256" key="4">
    <source>
        <dbReference type="ARBA" id="ARBA00022741"/>
    </source>
</evidence>
<dbReference type="InterPro" id="IPR003714">
    <property type="entry name" value="PhoH"/>
</dbReference>
<comment type="subcellular location">
    <subcellularLocation>
        <location evidence="1">Cytoplasm</location>
    </subcellularLocation>
</comment>
<dbReference type="GO" id="GO:0005829">
    <property type="term" value="C:cytosol"/>
    <property type="evidence" value="ECO:0007669"/>
    <property type="project" value="TreeGrafter"/>
</dbReference>
<protein>
    <recommendedName>
        <fullName evidence="6">PhoH-like protein</fullName>
    </recommendedName>
</protein>
<name>A0A5K7S4C0_9BACT</name>
<keyword evidence="4" id="KW-0547">Nucleotide-binding</keyword>
<organism evidence="8 9">
    <name type="scientific">Aquipluma nitroreducens</name>
    <dbReference type="NCBI Taxonomy" id="2010828"/>
    <lineage>
        <taxon>Bacteria</taxon>
        <taxon>Pseudomonadati</taxon>
        <taxon>Bacteroidota</taxon>
        <taxon>Bacteroidia</taxon>
        <taxon>Marinilabiliales</taxon>
        <taxon>Prolixibacteraceae</taxon>
        <taxon>Aquipluma</taxon>
    </lineage>
</organism>
<proteinExistence type="inferred from homology"/>
<dbReference type="KEGG" id="anf:AQPE_0530"/>
<dbReference type="EMBL" id="AP018694">
    <property type="protein sequence ID" value="BBE16392.1"/>
    <property type="molecule type" value="Genomic_DNA"/>
</dbReference>
<evidence type="ECO:0000256" key="1">
    <source>
        <dbReference type="ARBA" id="ARBA00004496"/>
    </source>
</evidence>
<evidence type="ECO:0000313" key="9">
    <source>
        <dbReference type="Proteomes" id="UP001193389"/>
    </source>
</evidence>
<dbReference type="GO" id="GO:0005524">
    <property type="term" value="F:ATP binding"/>
    <property type="evidence" value="ECO:0007669"/>
    <property type="project" value="UniProtKB-KW"/>
</dbReference>
<dbReference type="FunFam" id="3.40.50.300:FF:000013">
    <property type="entry name" value="PhoH family ATPase"/>
    <property type="match status" value="1"/>
</dbReference>
<evidence type="ECO:0000256" key="6">
    <source>
        <dbReference type="ARBA" id="ARBA00039970"/>
    </source>
</evidence>
<dbReference type="Gene3D" id="3.40.50.300">
    <property type="entry name" value="P-loop containing nucleotide triphosphate hydrolases"/>
    <property type="match status" value="1"/>
</dbReference>
<keyword evidence="9" id="KW-1185">Reference proteome</keyword>
<comment type="similarity">
    <text evidence="2">Belongs to the PhoH family.</text>
</comment>
<reference evidence="8" key="1">
    <citation type="journal article" date="2020" name="Int. J. Syst. Evol. Microbiol.">
        <title>Aquipluma nitroreducens gen. nov. sp. nov., a novel facultatively anaerobic bacterium isolated from a freshwater lake.</title>
        <authorList>
            <person name="Watanabe M."/>
            <person name="Kojima H."/>
            <person name="Fukui M."/>
        </authorList>
    </citation>
    <scope>NUCLEOTIDE SEQUENCE</scope>
    <source>
        <strain evidence="8">MeG22</strain>
    </source>
</reference>
<evidence type="ECO:0000256" key="5">
    <source>
        <dbReference type="ARBA" id="ARBA00022840"/>
    </source>
</evidence>
<dbReference type="PANTHER" id="PTHR30473:SF1">
    <property type="entry name" value="PHOH-LIKE PROTEIN"/>
    <property type="match status" value="1"/>
</dbReference>
<evidence type="ECO:0000259" key="7">
    <source>
        <dbReference type="Pfam" id="PF02562"/>
    </source>
</evidence>
<feature type="domain" description="PhoH-like protein" evidence="7">
    <location>
        <begin position="108"/>
        <end position="311"/>
    </location>
</feature>
<evidence type="ECO:0000256" key="3">
    <source>
        <dbReference type="ARBA" id="ARBA00022490"/>
    </source>
</evidence>